<dbReference type="Proteomes" id="UP000320404">
    <property type="component" value="Unassembled WGS sequence"/>
</dbReference>
<evidence type="ECO:0000256" key="14">
    <source>
        <dbReference type="PIRSR" id="PIRSR004911-1"/>
    </source>
</evidence>
<dbReference type="CDD" id="cd01335">
    <property type="entry name" value="Radical_SAM"/>
    <property type="match status" value="1"/>
</dbReference>
<dbReference type="SUPFAM" id="SSF102114">
    <property type="entry name" value="Radical SAM enzymes"/>
    <property type="match status" value="1"/>
</dbReference>
<feature type="binding site" evidence="14">
    <location>
        <position position="129"/>
    </location>
    <ligand>
        <name>[4Fe-4S] cluster</name>
        <dbReference type="ChEBI" id="CHEBI:49883"/>
        <note>4Fe-4S-S-AdoMet</note>
    </ligand>
</feature>
<dbReference type="InterPro" id="IPR003739">
    <property type="entry name" value="Lys_aminomutase/Glu_NH3_mut"/>
</dbReference>
<keyword evidence="12" id="KW-0413">Isomerase</keyword>
<evidence type="ECO:0000313" key="18">
    <source>
        <dbReference type="Proteomes" id="UP000320404"/>
    </source>
</evidence>
<keyword evidence="9 15" id="KW-0663">Pyridoxal phosphate</keyword>
<comment type="caution">
    <text evidence="17">The sequence shown here is derived from an EMBL/GenBank/DDBJ whole genome shotgun (WGS) entry which is preliminary data.</text>
</comment>
<dbReference type="GO" id="GO:0051539">
    <property type="term" value="F:4 iron, 4 sulfur cluster binding"/>
    <property type="evidence" value="ECO:0007669"/>
    <property type="project" value="UniProtKB-KW"/>
</dbReference>
<protein>
    <recommendedName>
        <fullName evidence="5">L-lysine 2,3-aminomutase</fullName>
    </recommendedName>
    <alternativeName>
        <fullName evidence="13">EF-P post-translational modification enzyme B</fullName>
    </alternativeName>
</protein>
<accession>A0A520S6D7</accession>
<feature type="modified residue" description="N6-(pyridoxal phosphate)lysine" evidence="15">
    <location>
        <position position="337"/>
    </location>
</feature>
<dbReference type="InterPro" id="IPR007197">
    <property type="entry name" value="rSAM"/>
</dbReference>
<dbReference type="Gene3D" id="3.20.20.70">
    <property type="entry name" value="Aldolase class I"/>
    <property type="match status" value="1"/>
</dbReference>
<evidence type="ECO:0000313" key="17">
    <source>
        <dbReference type="EMBL" id="RZO78030.1"/>
    </source>
</evidence>
<dbReference type="GO" id="GO:0016853">
    <property type="term" value="F:isomerase activity"/>
    <property type="evidence" value="ECO:0007669"/>
    <property type="project" value="UniProtKB-KW"/>
</dbReference>
<evidence type="ECO:0000256" key="9">
    <source>
        <dbReference type="ARBA" id="ARBA00022898"/>
    </source>
</evidence>
<evidence type="ECO:0000259" key="16">
    <source>
        <dbReference type="PROSITE" id="PS51918"/>
    </source>
</evidence>
<comment type="cofactor">
    <cofactor evidence="3">
        <name>[4Fe-4S] cluster</name>
        <dbReference type="ChEBI" id="CHEBI:49883"/>
    </cofactor>
</comment>
<name>A0A520S6D7_9GAMM</name>
<evidence type="ECO:0000256" key="8">
    <source>
        <dbReference type="ARBA" id="ARBA00022723"/>
    </source>
</evidence>
<feature type="binding site" evidence="14">
    <location>
        <position position="125"/>
    </location>
    <ligand>
        <name>[4Fe-4S] cluster</name>
        <dbReference type="ChEBI" id="CHEBI:49883"/>
        <note>4Fe-4S-S-AdoMet</note>
    </ligand>
</feature>
<proteinExistence type="inferred from homology"/>
<dbReference type="Pfam" id="PF13353">
    <property type="entry name" value="Fer4_12"/>
    <property type="match status" value="1"/>
</dbReference>
<evidence type="ECO:0000256" key="7">
    <source>
        <dbReference type="ARBA" id="ARBA00022691"/>
    </source>
</evidence>
<dbReference type="InterPro" id="IPR013785">
    <property type="entry name" value="Aldolase_TIM"/>
</dbReference>
<gene>
    <name evidence="17" type="primary">epmB</name>
    <name evidence="17" type="ORF">EVA69_01035</name>
</gene>
<evidence type="ECO:0000256" key="5">
    <source>
        <dbReference type="ARBA" id="ARBA00022363"/>
    </source>
</evidence>
<dbReference type="PANTHER" id="PTHR30538:SF1">
    <property type="entry name" value="L-LYSINE 2,3-AMINOMUTASE"/>
    <property type="match status" value="1"/>
</dbReference>
<dbReference type="SFLD" id="SFLDG01070">
    <property type="entry name" value="PLP-dependent"/>
    <property type="match status" value="1"/>
</dbReference>
<dbReference type="PIRSF" id="PIRSF004911">
    <property type="entry name" value="DUF160"/>
    <property type="match status" value="1"/>
</dbReference>
<dbReference type="SFLD" id="SFLDF00314">
    <property type="entry name" value="L-lysine_2_3-aminomutase_(yjeK"/>
    <property type="match status" value="1"/>
</dbReference>
<evidence type="ECO:0000256" key="12">
    <source>
        <dbReference type="ARBA" id="ARBA00023235"/>
    </source>
</evidence>
<keyword evidence="11 14" id="KW-0411">Iron-sulfur</keyword>
<dbReference type="NCBIfam" id="TIGR03821">
    <property type="entry name" value="EFP_modif_epmB"/>
    <property type="match status" value="1"/>
</dbReference>
<organism evidence="17 18">
    <name type="scientific">OM182 bacterium</name>
    <dbReference type="NCBI Taxonomy" id="2510334"/>
    <lineage>
        <taxon>Bacteria</taxon>
        <taxon>Pseudomonadati</taxon>
        <taxon>Pseudomonadota</taxon>
        <taxon>Gammaproteobacteria</taxon>
        <taxon>OMG group</taxon>
        <taxon>OM182 clade</taxon>
    </lineage>
</organism>
<dbReference type="NCBIfam" id="TIGR00238">
    <property type="entry name" value="KamA family radical SAM protein"/>
    <property type="match status" value="1"/>
</dbReference>
<dbReference type="EMBL" id="SHAH01000007">
    <property type="protein sequence ID" value="RZO78030.1"/>
    <property type="molecule type" value="Genomic_DNA"/>
</dbReference>
<evidence type="ECO:0000256" key="1">
    <source>
        <dbReference type="ARBA" id="ARBA00001352"/>
    </source>
</evidence>
<evidence type="ECO:0000256" key="3">
    <source>
        <dbReference type="ARBA" id="ARBA00001966"/>
    </source>
</evidence>
<dbReference type="PANTHER" id="PTHR30538">
    <property type="entry name" value="LYSINE 2,3-AMINOMUTASE-RELATED"/>
    <property type="match status" value="1"/>
</dbReference>
<feature type="binding site" evidence="14">
    <location>
        <position position="132"/>
    </location>
    <ligand>
        <name>[4Fe-4S] cluster</name>
        <dbReference type="ChEBI" id="CHEBI:49883"/>
        <note>4Fe-4S-S-AdoMet</note>
    </ligand>
</feature>
<comment type="cofactor">
    <cofactor evidence="2 15">
        <name>pyridoxal 5'-phosphate</name>
        <dbReference type="ChEBI" id="CHEBI:597326"/>
    </cofactor>
</comment>
<dbReference type="PROSITE" id="PS51918">
    <property type="entry name" value="RADICAL_SAM"/>
    <property type="match status" value="1"/>
</dbReference>
<keyword evidence="6 14" id="KW-0004">4Fe-4S</keyword>
<comment type="similarity">
    <text evidence="4">Belongs to the radical SAM superfamily. KamA family.</text>
</comment>
<sequence>MQTLALSVIKSDQPEKWQEILSDLITDPKELLADLKLDTTANPLAALAAKGLAQFPLKVPRPFAARMEPGNWDDPLLRQVWPSSLEDVESDSLSLDPLQETHFNKTPGLLQKYHGRVLLTAAPHCAVHCRYCFRRHFDYAANTPGRREWSESIAYISENPDISEVILSGGDPLAAGDSYLAWLLAEVDRIPHVETIRIHSRLPIVIPQRVTAQLCSMLSELRSKSVFITHCNHPQEIDGEVQAALKAIRHAGSTLLNQAVLLKGVNNYADSLIKLSTTLFQSDVLPYYLHLPDRVTGTGHFIVNESEALKLMASVRSHLPGYLVPQLVREDPGNNSKTRLA</sequence>
<dbReference type="AlphaFoldDB" id="A0A520S6D7"/>
<comment type="catalytic activity">
    <reaction evidence="1">
        <text>L-lysine = D-beta-lysine</text>
        <dbReference type="Rhea" id="RHEA:44148"/>
        <dbReference type="ChEBI" id="CHEBI:32551"/>
        <dbReference type="ChEBI" id="CHEBI:84138"/>
    </reaction>
</comment>
<feature type="domain" description="Radical SAM core" evidence="16">
    <location>
        <begin position="111"/>
        <end position="334"/>
    </location>
</feature>
<evidence type="ECO:0000256" key="2">
    <source>
        <dbReference type="ARBA" id="ARBA00001933"/>
    </source>
</evidence>
<evidence type="ECO:0000256" key="11">
    <source>
        <dbReference type="ARBA" id="ARBA00023014"/>
    </source>
</evidence>
<keyword evidence="10" id="KW-0408">Iron</keyword>
<dbReference type="SFLD" id="SFLDS00029">
    <property type="entry name" value="Radical_SAM"/>
    <property type="match status" value="1"/>
</dbReference>
<dbReference type="InterPro" id="IPR058240">
    <property type="entry name" value="rSAM_sf"/>
</dbReference>
<evidence type="ECO:0000256" key="6">
    <source>
        <dbReference type="ARBA" id="ARBA00022485"/>
    </source>
</evidence>
<dbReference type="InterPro" id="IPR022462">
    <property type="entry name" value="EpmB"/>
</dbReference>
<evidence type="ECO:0000256" key="4">
    <source>
        <dbReference type="ARBA" id="ARBA00008703"/>
    </source>
</evidence>
<keyword evidence="8 14" id="KW-0479">Metal-binding</keyword>
<evidence type="ECO:0000256" key="15">
    <source>
        <dbReference type="PIRSR" id="PIRSR603739-50"/>
    </source>
</evidence>
<evidence type="ECO:0000256" key="13">
    <source>
        <dbReference type="ARBA" id="ARBA00030756"/>
    </source>
</evidence>
<evidence type="ECO:0000256" key="10">
    <source>
        <dbReference type="ARBA" id="ARBA00023004"/>
    </source>
</evidence>
<dbReference type="GO" id="GO:0046872">
    <property type="term" value="F:metal ion binding"/>
    <property type="evidence" value="ECO:0007669"/>
    <property type="project" value="UniProtKB-KW"/>
</dbReference>
<keyword evidence="7" id="KW-0949">S-adenosyl-L-methionine</keyword>
<reference evidence="17 18" key="1">
    <citation type="submission" date="2019-02" db="EMBL/GenBank/DDBJ databases">
        <title>Prokaryotic population dynamics and viral predation in marine succession experiment using metagenomics: the confinement effect.</title>
        <authorList>
            <person name="Haro-Moreno J.M."/>
            <person name="Rodriguez-Valera F."/>
            <person name="Lopez-Perez M."/>
        </authorList>
    </citation>
    <scope>NUCLEOTIDE SEQUENCE [LARGE SCALE GENOMIC DNA]</scope>
    <source>
        <strain evidence="17">MED-G158</strain>
    </source>
</reference>